<accession>B0VF62</accession>
<reference evidence="1 2" key="1">
    <citation type="journal article" date="2008" name="J. Bacteriol.">
        <title>'Candidatus Cloacamonas acidaminovorans': genome sequence reconstruction provides a first glimpse of a new bacterial division.</title>
        <authorList>
            <person name="Pelletier E."/>
            <person name="Kreimeyer A."/>
            <person name="Bocs S."/>
            <person name="Rouy Z."/>
            <person name="Gyapay G."/>
            <person name="Chouari R."/>
            <person name="Riviere D."/>
            <person name="Ganesan A."/>
            <person name="Daegelen P."/>
            <person name="Sghir A."/>
            <person name="Cohen G.N."/>
            <person name="Medigue C."/>
            <person name="Weissenbach J."/>
            <person name="Le Paslier D."/>
        </authorList>
    </citation>
    <scope>NUCLEOTIDE SEQUENCE [LARGE SCALE GENOMIC DNA]</scope>
    <source>
        <strain evidence="2">Evry</strain>
    </source>
</reference>
<dbReference type="Proteomes" id="UP000002019">
    <property type="component" value="Chromosome"/>
</dbReference>
<organism evidence="1 2">
    <name type="scientific">Cloacimonas acidaminovorans (strain Evry)</name>
    <dbReference type="NCBI Taxonomy" id="459349"/>
    <lineage>
        <taxon>Bacteria</taxon>
        <taxon>Pseudomonadati</taxon>
        <taxon>Candidatus Cloacimonadota</taxon>
        <taxon>Candidatus Cloacimonadia</taxon>
        <taxon>Candidatus Cloacimonadales</taxon>
        <taxon>Candidatus Cloacimonadaceae</taxon>
        <taxon>Candidatus Cloacimonas</taxon>
    </lineage>
</organism>
<proteinExistence type="predicted"/>
<gene>
    <name evidence="1" type="ordered locus">CLOAM0205</name>
</gene>
<sequence>MILRKLGFTNDDFNNMTLPELYLRICITDQNGDA</sequence>
<dbReference type="HOGENOM" id="CLU_3372876_0_0_0"/>
<name>B0VF62_CLOAI</name>
<dbReference type="KEGG" id="caci:CLOAM0205"/>
<protein>
    <submittedName>
        <fullName evidence="1">Uncharacterized protein</fullName>
    </submittedName>
</protein>
<evidence type="ECO:0000313" key="2">
    <source>
        <dbReference type="Proteomes" id="UP000002019"/>
    </source>
</evidence>
<dbReference type="AlphaFoldDB" id="B0VF62"/>
<evidence type="ECO:0000313" key="1">
    <source>
        <dbReference type="EMBL" id="CAO80114.1"/>
    </source>
</evidence>
<keyword evidence="2" id="KW-1185">Reference proteome</keyword>
<dbReference type="EMBL" id="CU466930">
    <property type="protein sequence ID" value="CAO80114.1"/>
    <property type="molecule type" value="Genomic_DNA"/>
</dbReference>